<proteinExistence type="inferred from homology"/>
<protein>
    <recommendedName>
        <fullName evidence="3">Beta-lactamase-related domain-containing protein</fullName>
    </recommendedName>
</protein>
<evidence type="ECO:0000313" key="6">
    <source>
        <dbReference type="Proteomes" id="UP000006039"/>
    </source>
</evidence>
<sequence length="560" mass="61346">MIRPFLLLAFAVSATVSQLQNPVFPEGWASTDPTEPSPLGSRLGHVVRVIDDIREIGGTAGMSIGVMYQGKVVLERHLGFADVENAAVATSNTRYPLGSLTKSFVAATVAQLVEDGLLEWEAPITTYLPELSFDSDPSLSDQLTLVDLLSHRTGLVRLDSLWLGADGQVNIRKNETIRMCNHLFAIRPHRSGFLYNNWMYALAGQIIERVTNSSFGEALAALVLDKAGLSQTTLMSSDLPPNSTALPYLILDHKLPARMAQDLGMMDGSLMSSAGGIRSTVHDMLSWGHALLGPFRNDSVLSRQLDALLSGHNILNSSRESDELYGLGLAKVIMPAQFGKLGFNPGLVNVPVLSAGTRTPLVFYHNGAISGYNNCFMLIPELQAVIVILTNSIAQGDVADWAAQTLLQAVLNSPSPIDLRPLAQQAADKWTTFYQTMSDELERDRIPNTEEPKHPELVGTYRHETGALALEVFEMADSNILKFNINGEQSQVHTLTHYHNASFIFLPPSDAELIGRGLFHYGTDTWLLHFKRDSGGRMDRIIWNLDGEAPAGETFVKLED</sequence>
<dbReference type="Proteomes" id="UP000006039">
    <property type="component" value="Unassembled WGS sequence"/>
</dbReference>
<evidence type="ECO:0000313" key="4">
    <source>
        <dbReference type="EMBL" id="EJT68511.1"/>
    </source>
</evidence>
<dbReference type="EnsemblFungi" id="EJT68511">
    <property type="protein sequence ID" value="EJT68511"/>
    <property type="gene ID" value="GGTG_13909"/>
</dbReference>
<dbReference type="Gene3D" id="3.40.710.10">
    <property type="entry name" value="DD-peptidase/beta-lactamase superfamily"/>
    <property type="match status" value="1"/>
</dbReference>
<dbReference type="PANTHER" id="PTHR46825:SF14">
    <property type="entry name" value="BETA-LACTAMASE-RELATED DOMAIN-CONTAINING PROTEIN"/>
    <property type="match status" value="1"/>
</dbReference>
<keyword evidence="6" id="KW-1185">Reference proteome</keyword>
<keyword evidence="2" id="KW-0732">Signal</keyword>
<gene>
    <name evidence="5" type="primary">20354367</name>
    <name evidence="4" type="ORF">GGTG_13909</name>
</gene>
<dbReference type="GeneID" id="20354367"/>
<dbReference type="Pfam" id="PF00144">
    <property type="entry name" value="Beta-lactamase"/>
    <property type="match status" value="1"/>
</dbReference>
<reference evidence="5" key="4">
    <citation type="journal article" date="2015" name="G3 (Bethesda)">
        <title>Genome sequences of three phytopathogenic species of the Magnaporthaceae family of fungi.</title>
        <authorList>
            <person name="Okagaki L.H."/>
            <person name="Nunes C.C."/>
            <person name="Sailsbery J."/>
            <person name="Clay B."/>
            <person name="Brown D."/>
            <person name="John T."/>
            <person name="Oh Y."/>
            <person name="Young N."/>
            <person name="Fitzgerald M."/>
            <person name="Haas B.J."/>
            <person name="Zeng Q."/>
            <person name="Young S."/>
            <person name="Adiconis X."/>
            <person name="Fan L."/>
            <person name="Levin J.Z."/>
            <person name="Mitchell T.K."/>
            <person name="Okubara P.A."/>
            <person name="Farman M.L."/>
            <person name="Kohn L.M."/>
            <person name="Birren B."/>
            <person name="Ma L.-J."/>
            <person name="Dean R.A."/>
        </authorList>
    </citation>
    <scope>NUCLEOTIDE SEQUENCE</scope>
    <source>
        <strain evidence="5">R3-111a-1</strain>
    </source>
</reference>
<dbReference type="SUPFAM" id="SSF56601">
    <property type="entry name" value="beta-lactamase/transpeptidase-like"/>
    <property type="match status" value="1"/>
</dbReference>
<reference evidence="5" key="5">
    <citation type="submission" date="2018-04" db="UniProtKB">
        <authorList>
            <consortium name="EnsemblFungi"/>
        </authorList>
    </citation>
    <scope>IDENTIFICATION</scope>
    <source>
        <strain evidence="5">R3-111a-1</strain>
    </source>
</reference>
<dbReference type="InterPro" id="IPR012338">
    <property type="entry name" value="Beta-lactam/transpept-like"/>
</dbReference>
<evidence type="ECO:0000313" key="5">
    <source>
        <dbReference type="EnsemblFungi" id="EJT68511"/>
    </source>
</evidence>
<dbReference type="AlphaFoldDB" id="J3PK62"/>
<dbReference type="eggNOG" id="ENOG502QQBX">
    <property type="taxonomic scope" value="Eukaryota"/>
</dbReference>
<evidence type="ECO:0000259" key="3">
    <source>
        <dbReference type="Pfam" id="PF00144"/>
    </source>
</evidence>
<organism evidence="4">
    <name type="scientific">Gaeumannomyces tritici (strain R3-111a-1)</name>
    <name type="common">Wheat and barley take-all root rot fungus</name>
    <name type="synonym">Gaeumannomyces graminis var. tritici</name>
    <dbReference type="NCBI Taxonomy" id="644352"/>
    <lineage>
        <taxon>Eukaryota</taxon>
        <taxon>Fungi</taxon>
        <taxon>Dikarya</taxon>
        <taxon>Ascomycota</taxon>
        <taxon>Pezizomycotina</taxon>
        <taxon>Sordariomycetes</taxon>
        <taxon>Sordariomycetidae</taxon>
        <taxon>Magnaporthales</taxon>
        <taxon>Magnaporthaceae</taxon>
        <taxon>Gaeumannomyces</taxon>
    </lineage>
</organism>
<accession>J3PK62</accession>
<dbReference type="OrthoDB" id="5946976at2759"/>
<dbReference type="EMBL" id="GL385471">
    <property type="protein sequence ID" value="EJT68511.1"/>
    <property type="molecule type" value="Genomic_DNA"/>
</dbReference>
<feature type="domain" description="Beta-lactamase-related" evidence="3">
    <location>
        <begin position="48"/>
        <end position="401"/>
    </location>
</feature>
<evidence type="ECO:0000256" key="1">
    <source>
        <dbReference type="ARBA" id="ARBA00038215"/>
    </source>
</evidence>
<comment type="similarity">
    <text evidence="1">Belongs to the peptidase S12 family.</text>
</comment>
<dbReference type="HOGENOM" id="CLU_020027_14_2_1"/>
<dbReference type="InterPro" id="IPR050491">
    <property type="entry name" value="AmpC-like"/>
</dbReference>
<dbReference type="PANTHER" id="PTHR46825">
    <property type="entry name" value="D-ALANYL-D-ALANINE-CARBOXYPEPTIDASE/ENDOPEPTIDASE AMPH"/>
    <property type="match status" value="1"/>
</dbReference>
<feature type="chain" id="PRO_5015095443" description="Beta-lactamase-related domain-containing protein" evidence="2">
    <location>
        <begin position="18"/>
        <end position="560"/>
    </location>
</feature>
<reference evidence="4" key="3">
    <citation type="submission" date="2010-09" db="EMBL/GenBank/DDBJ databases">
        <title>Annotation of Gaeumannomyces graminis var. tritici R3-111a-1.</title>
        <authorList>
            <consortium name="The Broad Institute Genome Sequencing Platform"/>
            <person name="Ma L.-J."/>
            <person name="Dead R."/>
            <person name="Young S.K."/>
            <person name="Zeng Q."/>
            <person name="Gargeya S."/>
            <person name="Fitzgerald M."/>
            <person name="Haas B."/>
            <person name="Abouelleil A."/>
            <person name="Alvarado L."/>
            <person name="Arachchi H.M."/>
            <person name="Berlin A."/>
            <person name="Brown A."/>
            <person name="Chapman S.B."/>
            <person name="Chen Z."/>
            <person name="Dunbar C."/>
            <person name="Freedman E."/>
            <person name="Gearin G."/>
            <person name="Gellesch M."/>
            <person name="Goldberg J."/>
            <person name="Griggs A."/>
            <person name="Gujja S."/>
            <person name="Heiman D."/>
            <person name="Howarth C."/>
            <person name="Larson L."/>
            <person name="Lui A."/>
            <person name="MacDonald P.J.P."/>
            <person name="Mehta T."/>
            <person name="Montmayeur A."/>
            <person name="Murphy C."/>
            <person name="Neiman D."/>
            <person name="Pearson M."/>
            <person name="Priest M."/>
            <person name="Roberts A."/>
            <person name="Saif S."/>
            <person name="Shea T."/>
            <person name="Shenoy N."/>
            <person name="Sisk P."/>
            <person name="Stolte C."/>
            <person name="Sykes S."/>
            <person name="Yandava C."/>
            <person name="Wortman J."/>
            <person name="Nusbaum C."/>
            <person name="Birren B."/>
        </authorList>
    </citation>
    <scope>NUCLEOTIDE SEQUENCE</scope>
    <source>
        <strain evidence="4">R3-111a-1</strain>
    </source>
</reference>
<feature type="signal peptide" evidence="2">
    <location>
        <begin position="1"/>
        <end position="17"/>
    </location>
</feature>
<dbReference type="RefSeq" id="XP_009230097.1">
    <property type="nucleotide sequence ID" value="XM_009231833.1"/>
</dbReference>
<reference evidence="4" key="2">
    <citation type="submission" date="2010-07" db="EMBL/GenBank/DDBJ databases">
        <authorList>
            <consortium name="The Broad Institute Genome Sequencing Platform"/>
            <consortium name="Broad Institute Genome Sequencing Center for Infectious Disease"/>
            <person name="Ma L.-J."/>
            <person name="Dead R."/>
            <person name="Young S."/>
            <person name="Zeng Q."/>
            <person name="Koehrsen M."/>
            <person name="Alvarado L."/>
            <person name="Berlin A."/>
            <person name="Chapman S.B."/>
            <person name="Chen Z."/>
            <person name="Freedman E."/>
            <person name="Gellesch M."/>
            <person name="Goldberg J."/>
            <person name="Griggs A."/>
            <person name="Gujja S."/>
            <person name="Heilman E.R."/>
            <person name="Heiman D."/>
            <person name="Hepburn T."/>
            <person name="Howarth C."/>
            <person name="Jen D."/>
            <person name="Larson L."/>
            <person name="Mehta T."/>
            <person name="Neiman D."/>
            <person name="Pearson M."/>
            <person name="Roberts A."/>
            <person name="Saif S."/>
            <person name="Shea T."/>
            <person name="Shenoy N."/>
            <person name="Sisk P."/>
            <person name="Stolte C."/>
            <person name="Sykes S."/>
            <person name="Walk T."/>
            <person name="White J."/>
            <person name="Yandava C."/>
            <person name="Haas B."/>
            <person name="Nusbaum C."/>
            <person name="Birren B."/>
        </authorList>
    </citation>
    <scope>NUCLEOTIDE SEQUENCE</scope>
    <source>
        <strain evidence="4">R3-111a-1</strain>
    </source>
</reference>
<dbReference type="VEuPathDB" id="FungiDB:GGTG_13909"/>
<name>J3PK62_GAET3</name>
<dbReference type="InterPro" id="IPR001466">
    <property type="entry name" value="Beta-lactam-related"/>
</dbReference>
<evidence type="ECO:0000256" key="2">
    <source>
        <dbReference type="SAM" id="SignalP"/>
    </source>
</evidence>
<dbReference type="STRING" id="644352.J3PK62"/>
<reference evidence="6" key="1">
    <citation type="submission" date="2010-07" db="EMBL/GenBank/DDBJ databases">
        <title>The genome sequence of Gaeumannomyces graminis var. tritici strain R3-111a-1.</title>
        <authorList>
            <consortium name="The Broad Institute Genome Sequencing Platform"/>
            <person name="Ma L.-J."/>
            <person name="Dead R."/>
            <person name="Young S."/>
            <person name="Zeng Q."/>
            <person name="Koehrsen M."/>
            <person name="Alvarado L."/>
            <person name="Berlin A."/>
            <person name="Chapman S.B."/>
            <person name="Chen Z."/>
            <person name="Freedman E."/>
            <person name="Gellesch M."/>
            <person name="Goldberg J."/>
            <person name="Griggs A."/>
            <person name="Gujja S."/>
            <person name="Heilman E.R."/>
            <person name="Heiman D."/>
            <person name="Hepburn T."/>
            <person name="Howarth C."/>
            <person name="Jen D."/>
            <person name="Larson L."/>
            <person name="Mehta T."/>
            <person name="Neiman D."/>
            <person name="Pearson M."/>
            <person name="Roberts A."/>
            <person name="Saif S."/>
            <person name="Shea T."/>
            <person name="Shenoy N."/>
            <person name="Sisk P."/>
            <person name="Stolte C."/>
            <person name="Sykes S."/>
            <person name="Walk T."/>
            <person name="White J."/>
            <person name="Yandava C."/>
            <person name="Haas B."/>
            <person name="Nusbaum C."/>
            <person name="Birren B."/>
        </authorList>
    </citation>
    <scope>NUCLEOTIDE SEQUENCE [LARGE SCALE GENOMIC DNA]</scope>
    <source>
        <strain evidence="6">R3-111a-1</strain>
    </source>
</reference>